<dbReference type="PROSITE" id="PS52016">
    <property type="entry name" value="TONB_DEPENDENT_REC_3"/>
    <property type="match status" value="1"/>
</dbReference>
<dbReference type="RefSeq" id="WP_260045783.1">
    <property type="nucleotide sequence ID" value="NZ_JANZXA010000005.1"/>
</dbReference>
<name>A0ABT2I4E3_9SPHN</name>
<evidence type="ECO:0000313" key="13">
    <source>
        <dbReference type="EMBL" id="MCT2399676.1"/>
    </source>
</evidence>
<evidence type="ECO:0000256" key="7">
    <source>
        <dbReference type="ARBA" id="ARBA00023237"/>
    </source>
</evidence>
<gene>
    <name evidence="13" type="ORF">NZK81_08940</name>
</gene>
<keyword evidence="14" id="KW-1185">Reference proteome</keyword>
<evidence type="ECO:0000259" key="11">
    <source>
        <dbReference type="Pfam" id="PF00593"/>
    </source>
</evidence>
<evidence type="ECO:0000256" key="6">
    <source>
        <dbReference type="ARBA" id="ARBA00023136"/>
    </source>
</evidence>
<evidence type="ECO:0000256" key="3">
    <source>
        <dbReference type="ARBA" id="ARBA00022452"/>
    </source>
</evidence>
<dbReference type="Pfam" id="PF07715">
    <property type="entry name" value="Plug"/>
    <property type="match status" value="1"/>
</dbReference>
<keyword evidence="5 9" id="KW-0798">TonB box</keyword>
<evidence type="ECO:0000256" key="5">
    <source>
        <dbReference type="ARBA" id="ARBA00023077"/>
    </source>
</evidence>
<dbReference type="Proteomes" id="UP001165583">
    <property type="component" value="Unassembled WGS sequence"/>
</dbReference>
<evidence type="ECO:0000259" key="12">
    <source>
        <dbReference type="Pfam" id="PF07715"/>
    </source>
</evidence>
<accession>A0ABT2I4E3</accession>
<dbReference type="Gene3D" id="2.170.130.10">
    <property type="entry name" value="TonB-dependent receptor, plug domain"/>
    <property type="match status" value="1"/>
</dbReference>
<feature type="region of interest" description="Disordered" evidence="10">
    <location>
        <begin position="53"/>
        <end position="72"/>
    </location>
</feature>
<keyword evidence="7 8" id="KW-0998">Cell outer membrane</keyword>
<keyword evidence="3 8" id="KW-1134">Transmembrane beta strand</keyword>
<evidence type="ECO:0000313" key="14">
    <source>
        <dbReference type="Proteomes" id="UP001165583"/>
    </source>
</evidence>
<protein>
    <submittedName>
        <fullName evidence="13">TonB-dependent receptor</fullName>
    </submittedName>
</protein>
<dbReference type="InterPro" id="IPR012910">
    <property type="entry name" value="Plug_dom"/>
</dbReference>
<sequence length="1069" mass="116113">MSAQQEWSRTRRPLNMQQGTHHVKTSIKKAALRSATCLTFASLAIGFATSANAQDTKQPAPDNDASPSIISENVPVQSDGTIIVTGSRIRRDNFSTPGQVNIITRDDAVLAGTTSTADVLQSSSVTSGTSQINGSFLGYVSEGGPAASTVGLRGLSSSRTLVLLNGRRLAPAGVGPQLVAADLNVLPSAIISRIEVLREGASSVYGSDAIAGVINVITDPKVEGITFDAYTDQPVQHGGGGRTYRTSVAAGKVFDRGHITASFEYRERTGMRVGDRGIFSCPRDLYFDPTTGDEVGAVDPSTGQLMCFPYTTGGGSGIASGYGIYYSFNTGQQGRITYDENGNTRLVNGLFRVGPSPVQLRDHIISPVRTYTGYLDGSYELDMLGDAEIYTEALFTRRESHQDFSGQISINPSVLDPNIEIYGGSYDGTPLSAYGFPVSPFFPTALSDQGINYYTPFLLPTTMRTSSQRVDFLRWNGGLRGSLGLGDWRYDANFQYSHTKSRYAITQTTPERLSNALETVLAPAGTPDDLITYAQPYQAGAGNGYTCASNVDGSGNFISGSSCVPLNMYDVNILLNGNVPANVYNYLYRSDVGHTKFDQTTISLNVDGSLFEIPGGTVRAAFGYEHRRDKLNDTPSIDAQNANLYNYSSAQITKGSDTVDEIYGEIGIPFLSDQPFFKLLELDVSGRWTHYKSYGSDFTYHFNGQWAVNDWVRFRGNYGTSFRAPNLYEQFVADQTGFYGGDVDPCSAFGTAYSPGDTVYDNCLSVLQPILGNNAVNYIATSGPMVTTRGGAGLLKAETSRSWGGGVVFTVPTGPYDFSLAVDYWNVKVKGEVTTLGSLILRRCYEADDFPNNQYCDLVAPRRPAGDPQQGTLASFLNPYLNVSQQAASGIDFDVRFATDIAGGRFVARAEATRNIHQYYQLFAEDEKIDYNGTLGVQGFGAGPKWVGNLDLKYIFPGDKFTVRYGITYVGKQDSSSDGEGIVAPYLGAVNYDLVAEEYWEHGLSFQWKVEDLGQITMGVNNLFNAKPPIISSCPSSVCQYTRIGNRFNSSNYNLVGRSFFLNVTRTFK</sequence>
<evidence type="ECO:0000256" key="1">
    <source>
        <dbReference type="ARBA" id="ARBA00004571"/>
    </source>
</evidence>
<dbReference type="InterPro" id="IPR000531">
    <property type="entry name" value="Beta-barrel_TonB"/>
</dbReference>
<feature type="domain" description="TonB-dependent receptor plug" evidence="12">
    <location>
        <begin position="94"/>
        <end position="213"/>
    </location>
</feature>
<evidence type="ECO:0000256" key="9">
    <source>
        <dbReference type="RuleBase" id="RU003357"/>
    </source>
</evidence>
<keyword evidence="4 8" id="KW-0812">Transmembrane</keyword>
<keyword evidence="2 8" id="KW-0813">Transport</keyword>
<dbReference type="Pfam" id="PF00593">
    <property type="entry name" value="TonB_dep_Rec_b-barrel"/>
    <property type="match status" value="1"/>
</dbReference>
<dbReference type="InterPro" id="IPR036942">
    <property type="entry name" value="Beta-barrel_TonB_sf"/>
</dbReference>
<evidence type="ECO:0000256" key="10">
    <source>
        <dbReference type="SAM" id="MobiDB-lite"/>
    </source>
</evidence>
<dbReference type="SUPFAM" id="SSF56935">
    <property type="entry name" value="Porins"/>
    <property type="match status" value="1"/>
</dbReference>
<dbReference type="EMBL" id="JANZXA010000005">
    <property type="protein sequence ID" value="MCT2399676.1"/>
    <property type="molecule type" value="Genomic_DNA"/>
</dbReference>
<dbReference type="PANTHER" id="PTHR47234">
    <property type="match status" value="1"/>
</dbReference>
<comment type="caution">
    <text evidence="13">The sequence shown here is derived from an EMBL/GenBank/DDBJ whole genome shotgun (WGS) entry which is preliminary data.</text>
</comment>
<comment type="subcellular location">
    <subcellularLocation>
        <location evidence="1 8">Cell outer membrane</location>
        <topology evidence="1 8">Multi-pass membrane protein</topology>
    </subcellularLocation>
</comment>
<dbReference type="InterPro" id="IPR039426">
    <property type="entry name" value="TonB-dep_rcpt-like"/>
</dbReference>
<evidence type="ECO:0000256" key="4">
    <source>
        <dbReference type="ARBA" id="ARBA00022692"/>
    </source>
</evidence>
<organism evidence="13 14">
    <name type="scientific">Novosphingobium mangrovi</name>
    <name type="common">ex Huang et al. 2023</name>
    <dbReference type="NCBI Taxonomy" id="2976432"/>
    <lineage>
        <taxon>Bacteria</taxon>
        <taxon>Pseudomonadati</taxon>
        <taxon>Pseudomonadota</taxon>
        <taxon>Alphaproteobacteria</taxon>
        <taxon>Sphingomonadales</taxon>
        <taxon>Sphingomonadaceae</taxon>
        <taxon>Novosphingobium</taxon>
    </lineage>
</organism>
<evidence type="ECO:0000256" key="2">
    <source>
        <dbReference type="ARBA" id="ARBA00022448"/>
    </source>
</evidence>
<keyword evidence="6 8" id="KW-0472">Membrane</keyword>
<keyword evidence="13" id="KW-0675">Receptor</keyword>
<feature type="region of interest" description="Disordered" evidence="10">
    <location>
        <begin position="1"/>
        <end position="21"/>
    </location>
</feature>
<proteinExistence type="inferred from homology"/>
<dbReference type="Gene3D" id="2.40.170.20">
    <property type="entry name" value="TonB-dependent receptor, beta-barrel domain"/>
    <property type="match status" value="1"/>
</dbReference>
<feature type="domain" description="TonB-dependent receptor-like beta-barrel" evidence="11">
    <location>
        <begin position="465"/>
        <end position="1023"/>
    </location>
</feature>
<dbReference type="PANTHER" id="PTHR47234:SF1">
    <property type="entry name" value="TONB-DEPENDENT RECEPTOR"/>
    <property type="match status" value="1"/>
</dbReference>
<reference evidence="13" key="1">
    <citation type="submission" date="2022-09" db="EMBL/GenBank/DDBJ databases">
        <title>Novosphingobium sp. Nov., a polycyclic aromatic hydrocarbon-degrading bacterium isolated form mangrove sediments in HongKong.</title>
        <authorList>
            <person name="Hu Z."/>
        </authorList>
    </citation>
    <scope>NUCLEOTIDE SEQUENCE</scope>
    <source>
        <strain evidence="13">HK4-1</strain>
    </source>
</reference>
<dbReference type="InterPro" id="IPR037066">
    <property type="entry name" value="Plug_dom_sf"/>
</dbReference>
<evidence type="ECO:0000256" key="8">
    <source>
        <dbReference type="PROSITE-ProRule" id="PRU01360"/>
    </source>
</evidence>
<comment type="similarity">
    <text evidence="8 9">Belongs to the TonB-dependent receptor family.</text>
</comment>